<name>A0ABV4CHA0_9PSEU</name>
<evidence type="ECO:0000259" key="2">
    <source>
        <dbReference type="Pfam" id="PF07786"/>
    </source>
</evidence>
<organism evidence="3 4">
    <name type="scientific">Saccharopolyspora cebuensis</name>
    <dbReference type="NCBI Taxonomy" id="418759"/>
    <lineage>
        <taxon>Bacteria</taxon>
        <taxon>Bacillati</taxon>
        <taxon>Actinomycetota</taxon>
        <taxon>Actinomycetes</taxon>
        <taxon>Pseudonocardiales</taxon>
        <taxon>Pseudonocardiaceae</taxon>
        <taxon>Saccharopolyspora</taxon>
    </lineage>
</organism>
<dbReference type="RefSeq" id="WP_345364505.1">
    <property type="nucleotide sequence ID" value="NZ_BAABII010000012.1"/>
</dbReference>
<feature type="transmembrane region" description="Helical" evidence="1">
    <location>
        <begin position="197"/>
        <end position="218"/>
    </location>
</feature>
<evidence type="ECO:0000256" key="1">
    <source>
        <dbReference type="SAM" id="Phobius"/>
    </source>
</evidence>
<dbReference type="Proteomes" id="UP001564626">
    <property type="component" value="Unassembled WGS sequence"/>
</dbReference>
<feature type="transmembrane region" description="Helical" evidence="1">
    <location>
        <begin position="118"/>
        <end position="138"/>
    </location>
</feature>
<dbReference type="EMBL" id="JBGEHV010000018">
    <property type="protein sequence ID" value="MEY8040154.1"/>
    <property type="molecule type" value="Genomic_DNA"/>
</dbReference>
<sequence>MTASPPELTPPPREDVRTRRLIGVDIARFVAVLGMFVIHFGAPFLSGTGEARAAQFASGRATALFTVLAGVSLALLSGRGAPLRGTALRTARTRIAVRAVLLVVLGIALAWATAPAGFLLTVIIPFYGMYFLLAVPFVGLGARGLVIAASVAALVGPQLSFLLRSGMAADTPLALLVDSVNAVDPGHLLAASGVFDLLLLGFYPAASYLALVLAGLAVGRLDLRSGAVRLRLGVVGLLLAVGSAALSQALVEWFGVDPEGMAQGAVPVDHPEWLLAGVAHSGTTFELAGSGGIALVVLAMCLELADRTGKVLLPLAWAGSMALTLYALHALVMTWQIVVGGWVLGSAPEFLVELASLGPAMPELPDLPDFPRDGHRPEGVMAWVHASMPELFLLFSLVFAAAWHRRFRRGPLEALVSEAVARITTALTRAPAPAAPEVRAERHP</sequence>
<dbReference type="PANTHER" id="PTHR30590:SF3">
    <property type="entry name" value="HYPOTHETICAL MEMBRANE SPANNING PROTEIN"/>
    <property type="match status" value="1"/>
</dbReference>
<dbReference type="PANTHER" id="PTHR30590">
    <property type="entry name" value="INNER MEMBRANE PROTEIN"/>
    <property type="match status" value="1"/>
</dbReference>
<keyword evidence="1" id="KW-0812">Transmembrane</keyword>
<comment type="caution">
    <text evidence="3">The sequence shown here is derived from an EMBL/GenBank/DDBJ whole genome shotgun (WGS) entry which is preliminary data.</text>
</comment>
<reference evidence="3 4" key="1">
    <citation type="submission" date="2024-08" db="EMBL/GenBank/DDBJ databases">
        <title>Genome mining of Saccharopolyspora cebuensis PGLac3 from Nigerian medicinal plant.</title>
        <authorList>
            <person name="Ezeobiora C.E."/>
            <person name="Igbokwe N.H."/>
            <person name="Amin D.H."/>
            <person name="Mendie U.E."/>
        </authorList>
    </citation>
    <scope>NUCLEOTIDE SEQUENCE [LARGE SCALE GENOMIC DNA]</scope>
    <source>
        <strain evidence="3 4">PGLac3</strain>
    </source>
</reference>
<keyword evidence="4" id="KW-1185">Reference proteome</keyword>
<evidence type="ECO:0000313" key="3">
    <source>
        <dbReference type="EMBL" id="MEY8040154.1"/>
    </source>
</evidence>
<accession>A0ABV4CHA0</accession>
<keyword evidence="1" id="KW-1133">Transmembrane helix</keyword>
<feature type="transmembrane region" description="Helical" evidence="1">
    <location>
        <begin position="145"/>
        <end position="163"/>
    </location>
</feature>
<feature type="transmembrane region" description="Helical" evidence="1">
    <location>
        <begin position="21"/>
        <end position="42"/>
    </location>
</feature>
<feature type="transmembrane region" description="Helical" evidence="1">
    <location>
        <begin position="380"/>
        <end position="403"/>
    </location>
</feature>
<proteinExistence type="predicted"/>
<feature type="transmembrane region" description="Helical" evidence="1">
    <location>
        <begin position="287"/>
        <end position="305"/>
    </location>
</feature>
<feature type="transmembrane region" description="Helical" evidence="1">
    <location>
        <begin position="95"/>
        <end position="112"/>
    </location>
</feature>
<dbReference type="InterPro" id="IPR052529">
    <property type="entry name" value="Bact_Transport_Assoc"/>
</dbReference>
<protein>
    <submittedName>
        <fullName evidence="3">Heparan-alpha-glucosaminide N-acetyltransferase domain-containing protein</fullName>
    </submittedName>
</protein>
<feature type="transmembrane region" description="Helical" evidence="1">
    <location>
        <begin position="230"/>
        <end position="251"/>
    </location>
</feature>
<feature type="transmembrane region" description="Helical" evidence="1">
    <location>
        <begin position="62"/>
        <end position="83"/>
    </location>
</feature>
<keyword evidence="1" id="KW-0472">Membrane</keyword>
<dbReference type="InterPro" id="IPR012429">
    <property type="entry name" value="HGSNAT_cat"/>
</dbReference>
<feature type="domain" description="Heparan-alpha-glucosaminide N-acetyltransferase catalytic" evidence="2">
    <location>
        <begin position="20"/>
        <end position="230"/>
    </location>
</feature>
<evidence type="ECO:0000313" key="4">
    <source>
        <dbReference type="Proteomes" id="UP001564626"/>
    </source>
</evidence>
<feature type="transmembrane region" description="Helical" evidence="1">
    <location>
        <begin position="312"/>
        <end position="338"/>
    </location>
</feature>
<gene>
    <name evidence="3" type="ORF">AB8O55_12185</name>
</gene>
<dbReference type="Pfam" id="PF07786">
    <property type="entry name" value="HGSNAT_cat"/>
    <property type="match status" value="1"/>
</dbReference>